<dbReference type="OrthoDB" id="9814088at2"/>
<dbReference type="InterPro" id="IPR022138">
    <property type="entry name" value="DUF3670"/>
</dbReference>
<keyword evidence="1" id="KW-0378">Hydrolase</keyword>
<dbReference type="PROSITE" id="PS51194">
    <property type="entry name" value="HELICASE_CTER"/>
    <property type="match status" value="1"/>
</dbReference>
<evidence type="ECO:0000256" key="1">
    <source>
        <dbReference type="ARBA" id="ARBA00022801"/>
    </source>
</evidence>
<dbReference type="Pfam" id="PF00176">
    <property type="entry name" value="SNF2-rel_dom"/>
    <property type="match status" value="1"/>
</dbReference>
<dbReference type="Gene3D" id="3.40.50.10810">
    <property type="entry name" value="Tandem AAA-ATPase domain"/>
    <property type="match status" value="1"/>
</dbReference>
<dbReference type="GO" id="GO:0005524">
    <property type="term" value="F:ATP binding"/>
    <property type="evidence" value="ECO:0007669"/>
    <property type="project" value="InterPro"/>
</dbReference>
<dbReference type="STRING" id="1142394.PSMK_31260"/>
<dbReference type="Pfam" id="PF12419">
    <property type="entry name" value="DUF3670"/>
    <property type="match status" value="1"/>
</dbReference>
<feature type="domain" description="Helicase C-terminal" evidence="3">
    <location>
        <begin position="748"/>
        <end position="908"/>
    </location>
</feature>
<evidence type="ECO:0000313" key="4">
    <source>
        <dbReference type="EMBL" id="BAM05285.1"/>
    </source>
</evidence>
<dbReference type="SUPFAM" id="SSF52540">
    <property type="entry name" value="P-loop containing nucleoside triphosphate hydrolases"/>
    <property type="match status" value="2"/>
</dbReference>
<dbReference type="PROSITE" id="PS51192">
    <property type="entry name" value="HELICASE_ATP_BIND_1"/>
    <property type="match status" value="1"/>
</dbReference>
<keyword evidence="4" id="KW-0347">Helicase</keyword>
<dbReference type="SMART" id="SM00490">
    <property type="entry name" value="HELICc"/>
    <property type="match status" value="1"/>
</dbReference>
<gene>
    <name evidence="4" type="ordered locus">PSMK_31260</name>
</gene>
<proteinExistence type="predicted"/>
<dbReference type="InterPro" id="IPR000330">
    <property type="entry name" value="SNF2_N"/>
</dbReference>
<dbReference type="CDD" id="cd18793">
    <property type="entry name" value="SF2_C_SNF"/>
    <property type="match status" value="1"/>
</dbReference>
<dbReference type="GO" id="GO:0004386">
    <property type="term" value="F:helicase activity"/>
    <property type="evidence" value="ECO:0007669"/>
    <property type="project" value="UniProtKB-KW"/>
</dbReference>
<dbReference type="Proteomes" id="UP000007881">
    <property type="component" value="Chromosome"/>
</dbReference>
<dbReference type="Pfam" id="PF00271">
    <property type="entry name" value="Helicase_C"/>
    <property type="match status" value="1"/>
</dbReference>
<dbReference type="GO" id="GO:0016787">
    <property type="term" value="F:hydrolase activity"/>
    <property type="evidence" value="ECO:0007669"/>
    <property type="project" value="UniProtKB-KW"/>
</dbReference>
<accession>I0IJ47</accession>
<name>I0IJ47_PHYMF</name>
<sequence>MLIEPYVTPAGALAVREAEGGETAPSVAAAKRLLTAADAEAGGGSGAALLELGAGWADAELGPRLGWLRAFARAALTAWCRAAAQEAGAVETPSEAALAERVTHAPPLAGGEYLRPETLAAWWEQTGVALHAAADAAGLPIGEYLASRHASWRAVGRVTFHLAENQRDEARPFAFLATYADGPAPDGTPRHRPLGKAIETSAGSGDRATLLGLLTPIYRAAERADWLREAVVSGAVYRPLAWTTGEAYAFLRSVDTLQAAGLAVRTPDWWSAKKRPRPTVSVQVGGTKGGAVNTASLLSFSVSVTLEGETLSPEEMDELLSGGGGDAAGLVRLRGRWVELDRDRLGAALDHWKEVEAAHAEGVGFSEAMRWMSGAQAVAEEQEPSAGADPEDPAAWVGIEPGPWLEETLATLRDPACLAPAEMPGLKARLRPYQATGVGWLGFMSRLKLGACLADDMGLGKTLQVLALLLRMKRADAEAGPDANLPPSPSPPPSLLVVPASLLANWAAERDRFAPSLQSVTLHPAESAVDLKDAGAVKRAVAGVDLAITTYGMLTRLDVLRELPWRLVVLDEAQAIKNSGTRQTHAVKKLTAESRVVLTGTPVENRLSDLWSLFDFLNPGLLGSAAAFKRLVKQMGGDDDRPADYAPLRRLVGPYILRRLKTDKSVIADLPEKTEVQAWCGLSKPQAKLYQASVDEMARELREGERAGIHRRGLVLGFLTRFKQVCNHPAQFHGTGAYAAEESGKFLRLRSLCEEIAARQERVLVFTQFREVTAPLAEQLGEVFGRSGLVLHGGTPVKKRQQMVQRFQAADGPPFLVLSLKAGGTGLNLTAASHVVHFDRWWNPAVENQATDRAFRIGQKRNVLVHKFVCRGTIEEKIDAMIQEKTAVADAVLGGEAEKRLTEMDDVELLDFVKLDVARAGEL</sequence>
<dbReference type="PANTHER" id="PTHR10799">
    <property type="entry name" value="SNF2/RAD54 HELICASE FAMILY"/>
    <property type="match status" value="1"/>
</dbReference>
<dbReference type="HOGENOM" id="CLU_000315_21_8_0"/>
<keyword evidence="5" id="KW-1185">Reference proteome</keyword>
<feature type="domain" description="Helicase ATP-binding" evidence="2">
    <location>
        <begin position="442"/>
        <end position="620"/>
    </location>
</feature>
<organism evidence="4 5">
    <name type="scientific">Phycisphaera mikurensis (strain NBRC 102666 / KCTC 22515 / FYK2301M01)</name>
    <dbReference type="NCBI Taxonomy" id="1142394"/>
    <lineage>
        <taxon>Bacteria</taxon>
        <taxon>Pseudomonadati</taxon>
        <taxon>Planctomycetota</taxon>
        <taxon>Phycisphaerae</taxon>
        <taxon>Phycisphaerales</taxon>
        <taxon>Phycisphaeraceae</taxon>
        <taxon>Phycisphaera</taxon>
    </lineage>
</organism>
<dbReference type="SMART" id="SM00487">
    <property type="entry name" value="DEXDc"/>
    <property type="match status" value="1"/>
</dbReference>
<dbReference type="InterPro" id="IPR001650">
    <property type="entry name" value="Helicase_C-like"/>
</dbReference>
<dbReference type="AlphaFoldDB" id="I0IJ47"/>
<reference evidence="4 5" key="1">
    <citation type="submission" date="2012-02" db="EMBL/GenBank/DDBJ databases">
        <title>Complete genome sequence of Phycisphaera mikurensis NBRC 102666.</title>
        <authorList>
            <person name="Ankai A."/>
            <person name="Hosoyama A."/>
            <person name="Terui Y."/>
            <person name="Sekine M."/>
            <person name="Fukai R."/>
            <person name="Kato Y."/>
            <person name="Nakamura S."/>
            <person name="Yamada-Narita S."/>
            <person name="Kawakoshi A."/>
            <person name="Fukunaga Y."/>
            <person name="Yamazaki S."/>
            <person name="Fujita N."/>
        </authorList>
    </citation>
    <scope>NUCLEOTIDE SEQUENCE [LARGE SCALE GENOMIC DNA]</scope>
    <source>
        <strain evidence="5">NBRC 102666 / KCTC 22515 / FYK2301M01</strain>
    </source>
</reference>
<dbReference type="eggNOG" id="COG0553">
    <property type="taxonomic scope" value="Bacteria"/>
</dbReference>
<evidence type="ECO:0000313" key="5">
    <source>
        <dbReference type="Proteomes" id="UP000007881"/>
    </source>
</evidence>
<dbReference type="EMBL" id="AP012338">
    <property type="protein sequence ID" value="BAM05285.1"/>
    <property type="molecule type" value="Genomic_DNA"/>
</dbReference>
<evidence type="ECO:0000259" key="3">
    <source>
        <dbReference type="PROSITE" id="PS51194"/>
    </source>
</evidence>
<keyword evidence="4" id="KW-0067">ATP-binding</keyword>
<dbReference type="InterPro" id="IPR038718">
    <property type="entry name" value="SNF2-like_sf"/>
</dbReference>
<dbReference type="InterPro" id="IPR049730">
    <property type="entry name" value="SNF2/RAD54-like_C"/>
</dbReference>
<dbReference type="InterPro" id="IPR014001">
    <property type="entry name" value="Helicase_ATP-bd"/>
</dbReference>
<dbReference type="KEGG" id="phm:PSMK_31260"/>
<evidence type="ECO:0000259" key="2">
    <source>
        <dbReference type="PROSITE" id="PS51192"/>
    </source>
</evidence>
<protein>
    <submittedName>
        <fullName evidence="4">Putative helicase</fullName>
    </submittedName>
</protein>
<dbReference type="Gene3D" id="3.40.50.300">
    <property type="entry name" value="P-loop containing nucleotide triphosphate hydrolases"/>
    <property type="match status" value="1"/>
</dbReference>
<dbReference type="PATRIC" id="fig|1142394.8.peg.3234"/>
<keyword evidence="4" id="KW-0547">Nucleotide-binding</keyword>
<dbReference type="RefSeq" id="WP_014438489.1">
    <property type="nucleotide sequence ID" value="NC_017080.1"/>
</dbReference>
<dbReference type="InterPro" id="IPR027417">
    <property type="entry name" value="P-loop_NTPase"/>
</dbReference>